<dbReference type="AlphaFoldDB" id="A0AAV7QTR1"/>
<dbReference type="Proteomes" id="UP001066276">
    <property type="component" value="Chromosome 6"/>
</dbReference>
<proteinExistence type="predicted"/>
<comment type="caution">
    <text evidence="2">The sequence shown here is derived from an EMBL/GenBank/DDBJ whole genome shotgun (WGS) entry which is preliminary data.</text>
</comment>
<dbReference type="EMBL" id="JANPWB010000010">
    <property type="protein sequence ID" value="KAJ1142766.1"/>
    <property type="molecule type" value="Genomic_DNA"/>
</dbReference>
<protein>
    <submittedName>
        <fullName evidence="2">Uncharacterized protein</fullName>
    </submittedName>
</protein>
<gene>
    <name evidence="2" type="ORF">NDU88_009079</name>
</gene>
<sequence>MLARETLHGFSIAEWQACFLIYTGLHQAAGCVVTILDLVPLYMTLYRACSVIQSLATSGERRASGGDACLSCRKREDLTRTEEHGAPRGEEEMRGHIGGEDGKEDVTESNWRGEDHPEESEAREEPSAGSGHA</sequence>
<evidence type="ECO:0000313" key="3">
    <source>
        <dbReference type="Proteomes" id="UP001066276"/>
    </source>
</evidence>
<keyword evidence="3" id="KW-1185">Reference proteome</keyword>
<reference evidence="2" key="1">
    <citation type="journal article" date="2022" name="bioRxiv">
        <title>Sequencing and chromosome-scale assembly of the giantPleurodeles waltlgenome.</title>
        <authorList>
            <person name="Brown T."/>
            <person name="Elewa A."/>
            <person name="Iarovenko S."/>
            <person name="Subramanian E."/>
            <person name="Araus A.J."/>
            <person name="Petzold A."/>
            <person name="Susuki M."/>
            <person name="Suzuki K.-i.T."/>
            <person name="Hayashi T."/>
            <person name="Toyoda A."/>
            <person name="Oliveira C."/>
            <person name="Osipova E."/>
            <person name="Leigh N.D."/>
            <person name="Simon A."/>
            <person name="Yun M.H."/>
        </authorList>
    </citation>
    <scope>NUCLEOTIDE SEQUENCE</scope>
    <source>
        <strain evidence="2">20211129_DDA</strain>
        <tissue evidence="2">Liver</tissue>
    </source>
</reference>
<accession>A0AAV7QTR1</accession>
<feature type="compositionally biased region" description="Basic and acidic residues" evidence="1">
    <location>
        <begin position="76"/>
        <end position="126"/>
    </location>
</feature>
<evidence type="ECO:0000313" key="2">
    <source>
        <dbReference type="EMBL" id="KAJ1142766.1"/>
    </source>
</evidence>
<name>A0AAV7QTR1_PLEWA</name>
<organism evidence="2 3">
    <name type="scientific">Pleurodeles waltl</name>
    <name type="common">Iberian ribbed newt</name>
    <dbReference type="NCBI Taxonomy" id="8319"/>
    <lineage>
        <taxon>Eukaryota</taxon>
        <taxon>Metazoa</taxon>
        <taxon>Chordata</taxon>
        <taxon>Craniata</taxon>
        <taxon>Vertebrata</taxon>
        <taxon>Euteleostomi</taxon>
        <taxon>Amphibia</taxon>
        <taxon>Batrachia</taxon>
        <taxon>Caudata</taxon>
        <taxon>Salamandroidea</taxon>
        <taxon>Salamandridae</taxon>
        <taxon>Pleurodelinae</taxon>
        <taxon>Pleurodeles</taxon>
    </lineage>
</organism>
<evidence type="ECO:0000256" key="1">
    <source>
        <dbReference type="SAM" id="MobiDB-lite"/>
    </source>
</evidence>
<feature type="region of interest" description="Disordered" evidence="1">
    <location>
        <begin position="76"/>
        <end position="133"/>
    </location>
</feature>